<dbReference type="GO" id="GO:0003677">
    <property type="term" value="F:DNA binding"/>
    <property type="evidence" value="ECO:0007669"/>
    <property type="project" value="InterPro"/>
</dbReference>
<dbReference type="PANTHER" id="PTHR43133:SF46">
    <property type="entry name" value="RNA POLYMERASE SIGMA-70 FACTOR ECF SUBFAMILY"/>
    <property type="match status" value="1"/>
</dbReference>
<dbReference type="GO" id="GO:0006352">
    <property type="term" value="P:DNA-templated transcription initiation"/>
    <property type="evidence" value="ECO:0007669"/>
    <property type="project" value="InterPro"/>
</dbReference>
<evidence type="ECO:0000259" key="5">
    <source>
        <dbReference type="Pfam" id="PF04542"/>
    </source>
</evidence>
<evidence type="ECO:0000256" key="4">
    <source>
        <dbReference type="ARBA" id="ARBA00023163"/>
    </source>
</evidence>
<dbReference type="SUPFAM" id="SSF88946">
    <property type="entry name" value="Sigma2 domain of RNA polymerase sigma factors"/>
    <property type="match status" value="1"/>
</dbReference>
<evidence type="ECO:0000313" key="8">
    <source>
        <dbReference type="Proteomes" id="UP001163821"/>
    </source>
</evidence>
<dbReference type="Gene3D" id="1.10.1740.10">
    <property type="match status" value="1"/>
</dbReference>
<keyword evidence="3" id="KW-0731">Sigma factor</keyword>
<dbReference type="AlphaFoldDB" id="A0AA41Y9Q0"/>
<evidence type="ECO:0000256" key="3">
    <source>
        <dbReference type="ARBA" id="ARBA00023082"/>
    </source>
</evidence>
<sequence length="195" mass="23274">MMKGVQNADWSVEWSRFKCGDMDSFRRIYDHFFDRLYRYGCKLTANTEMVEDSMQELFLSLYTRRENLSETVSVEFYLLKALKLIIYGKLRKEKKYVFSREENDFKLEFLLETDEPEDLDQRRVELILKSLGELNPAAREIIYLKFYSDLDYRQIGEMLGIQPDSAKKQVYRVVSSLRALLKDTPLELLHICFRA</sequence>
<proteinExistence type="inferred from homology"/>
<dbReference type="Gene3D" id="1.10.10.10">
    <property type="entry name" value="Winged helix-like DNA-binding domain superfamily/Winged helix DNA-binding domain"/>
    <property type="match status" value="1"/>
</dbReference>
<name>A0AA41Y9Q0_9BACT</name>
<dbReference type="GO" id="GO:0016987">
    <property type="term" value="F:sigma factor activity"/>
    <property type="evidence" value="ECO:0007669"/>
    <property type="project" value="UniProtKB-KW"/>
</dbReference>
<dbReference type="InterPro" id="IPR039425">
    <property type="entry name" value="RNA_pol_sigma-70-like"/>
</dbReference>
<comment type="similarity">
    <text evidence="1">Belongs to the sigma-70 factor family. ECF subfamily.</text>
</comment>
<dbReference type="InterPro" id="IPR013249">
    <property type="entry name" value="RNA_pol_sigma70_r4_t2"/>
</dbReference>
<organism evidence="7 8">
    <name type="scientific">Gaoshiqia sediminis</name>
    <dbReference type="NCBI Taxonomy" id="2986998"/>
    <lineage>
        <taxon>Bacteria</taxon>
        <taxon>Pseudomonadati</taxon>
        <taxon>Bacteroidota</taxon>
        <taxon>Bacteroidia</taxon>
        <taxon>Marinilabiliales</taxon>
        <taxon>Prolixibacteraceae</taxon>
        <taxon>Gaoshiqia</taxon>
    </lineage>
</organism>
<dbReference type="Proteomes" id="UP001163821">
    <property type="component" value="Unassembled WGS sequence"/>
</dbReference>
<dbReference type="InterPro" id="IPR013324">
    <property type="entry name" value="RNA_pol_sigma_r3/r4-like"/>
</dbReference>
<dbReference type="InterPro" id="IPR014284">
    <property type="entry name" value="RNA_pol_sigma-70_dom"/>
</dbReference>
<dbReference type="PANTHER" id="PTHR43133">
    <property type="entry name" value="RNA POLYMERASE ECF-TYPE SIGMA FACTO"/>
    <property type="match status" value="1"/>
</dbReference>
<dbReference type="InterPro" id="IPR036388">
    <property type="entry name" value="WH-like_DNA-bd_sf"/>
</dbReference>
<keyword evidence="8" id="KW-1185">Reference proteome</keyword>
<dbReference type="EMBL" id="JAPAAF010000003">
    <property type="protein sequence ID" value="MCW0481825.1"/>
    <property type="molecule type" value="Genomic_DNA"/>
</dbReference>
<accession>A0AA41Y9Q0</accession>
<dbReference type="InterPro" id="IPR013325">
    <property type="entry name" value="RNA_pol_sigma_r2"/>
</dbReference>
<dbReference type="SUPFAM" id="SSF88659">
    <property type="entry name" value="Sigma3 and sigma4 domains of RNA polymerase sigma factors"/>
    <property type="match status" value="1"/>
</dbReference>
<dbReference type="RefSeq" id="WP_282590435.1">
    <property type="nucleotide sequence ID" value="NZ_JAPAAF010000003.1"/>
</dbReference>
<feature type="domain" description="RNA polymerase sigma factor 70 region 4 type 2" evidence="6">
    <location>
        <begin position="126"/>
        <end position="173"/>
    </location>
</feature>
<keyword evidence="4" id="KW-0804">Transcription</keyword>
<comment type="caution">
    <text evidence="7">The sequence shown here is derived from an EMBL/GenBank/DDBJ whole genome shotgun (WGS) entry which is preliminary data.</text>
</comment>
<feature type="domain" description="RNA polymerase sigma-70 region 2" evidence="5">
    <location>
        <begin position="29"/>
        <end position="95"/>
    </location>
</feature>
<evidence type="ECO:0000259" key="6">
    <source>
        <dbReference type="Pfam" id="PF08281"/>
    </source>
</evidence>
<keyword evidence="2" id="KW-0805">Transcription regulation</keyword>
<evidence type="ECO:0000256" key="2">
    <source>
        <dbReference type="ARBA" id="ARBA00023015"/>
    </source>
</evidence>
<dbReference type="Pfam" id="PF04542">
    <property type="entry name" value="Sigma70_r2"/>
    <property type="match status" value="1"/>
</dbReference>
<protein>
    <submittedName>
        <fullName evidence="7">Sigma-70 family RNA polymerase sigma factor</fullName>
    </submittedName>
</protein>
<gene>
    <name evidence="7" type="ORF">N2K84_03725</name>
</gene>
<reference evidence="7" key="1">
    <citation type="submission" date="2022-10" db="EMBL/GenBank/DDBJ databases">
        <title>Gaoshiqiia sediminis gen. nov., sp. nov., isolated from coastal sediment.</title>
        <authorList>
            <person name="Yu W.X."/>
            <person name="Mu D.S."/>
            <person name="Du J.Z."/>
            <person name="Liang Y.Q."/>
        </authorList>
    </citation>
    <scope>NUCLEOTIDE SEQUENCE</scope>
    <source>
        <strain evidence="7">A06</strain>
    </source>
</reference>
<dbReference type="NCBIfam" id="TIGR02937">
    <property type="entry name" value="sigma70-ECF"/>
    <property type="match status" value="1"/>
</dbReference>
<evidence type="ECO:0000256" key="1">
    <source>
        <dbReference type="ARBA" id="ARBA00010641"/>
    </source>
</evidence>
<evidence type="ECO:0000313" key="7">
    <source>
        <dbReference type="EMBL" id="MCW0481825.1"/>
    </source>
</evidence>
<dbReference type="Pfam" id="PF08281">
    <property type="entry name" value="Sigma70_r4_2"/>
    <property type="match status" value="1"/>
</dbReference>
<dbReference type="InterPro" id="IPR007627">
    <property type="entry name" value="RNA_pol_sigma70_r2"/>
</dbReference>